<accession>A0A6H5HWH5</accession>
<keyword evidence="2" id="KW-1185">Reference proteome</keyword>
<proteinExistence type="predicted"/>
<evidence type="ECO:0000313" key="2">
    <source>
        <dbReference type="Proteomes" id="UP000479190"/>
    </source>
</evidence>
<dbReference type="AlphaFoldDB" id="A0A6H5HWH5"/>
<gene>
    <name evidence="1" type="ORF">TBRA_LOCUS2035</name>
</gene>
<dbReference type="EMBL" id="CADCXV010000409">
    <property type="protein sequence ID" value="CAB0030019.1"/>
    <property type="molecule type" value="Genomic_DNA"/>
</dbReference>
<protein>
    <submittedName>
        <fullName evidence="1">Uncharacterized protein</fullName>
    </submittedName>
</protein>
<sequence length="137" mass="15031">MGHRLLLLSYVVYNQFPKYFTPISARSPILVVTSGDGTFVILRLQWSCCNGVFPSLSRASISTVSWISSQILKNCSTMSWLRNLQILCRGVHPAASTTFGSTPFLSSTSAICTLRRLRRGQTSAVRPFSSTALTSHG</sequence>
<reference evidence="1 2" key="1">
    <citation type="submission" date="2020-02" db="EMBL/GenBank/DDBJ databases">
        <authorList>
            <person name="Ferguson B K."/>
        </authorList>
    </citation>
    <scope>NUCLEOTIDE SEQUENCE [LARGE SCALE GENOMIC DNA]</scope>
</reference>
<name>A0A6H5HWH5_9HYME</name>
<evidence type="ECO:0000313" key="1">
    <source>
        <dbReference type="EMBL" id="CAB0030019.1"/>
    </source>
</evidence>
<organism evidence="1 2">
    <name type="scientific">Trichogramma brassicae</name>
    <dbReference type="NCBI Taxonomy" id="86971"/>
    <lineage>
        <taxon>Eukaryota</taxon>
        <taxon>Metazoa</taxon>
        <taxon>Ecdysozoa</taxon>
        <taxon>Arthropoda</taxon>
        <taxon>Hexapoda</taxon>
        <taxon>Insecta</taxon>
        <taxon>Pterygota</taxon>
        <taxon>Neoptera</taxon>
        <taxon>Endopterygota</taxon>
        <taxon>Hymenoptera</taxon>
        <taxon>Apocrita</taxon>
        <taxon>Proctotrupomorpha</taxon>
        <taxon>Chalcidoidea</taxon>
        <taxon>Trichogrammatidae</taxon>
        <taxon>Trichogramma</taxon>
    </lineage>
</organism>
<dbReference type="Proteomes" id="UP000479190">
    <property type="component" value="Unassembled WGS sequence"/>
</dbReference>